<feature type="transmembrane region" description="Helical" evidence="1">
    <location>
        <begin position="29"/>
        <end position="46"/>
    </location>
</feature>
<dbReference type="AlphaFoldDB" id="A0AAJ1RB02"/>
<proteinExistence type="predicted"/>
<evidence type="ECO:0000313" key="2">
    <source>
        <dbReference type="EMBL" id="MDN6900298.1"/>
    </source>
</evidence>
<dbReference type="Proteomes" id="UP000286907">
    <property type="component" value="Chromosome"/>
</dbReference>
<dbReference type="Proteomes" id="UP001167919">
    <property type="component" value="Unassembled WGS sequence"/>
</dbReference>
<dbReference type="PIRSF" id="PIRSF031503">
    <property type="entry name" value="UCP031503_mp"/>
    <property type="match status" value="1"/>
</dbReference>
<keyword evidence="1" id="KW-1133">Transmembrane helix</keyword>
<dbReference type="InterPro" id="IPR012507">
    <property type="entry name" value="YibE_F"/>
</dbReference>
<reference evidence="2" key="2">
    <citation type="submission" date="2019-01" db="EMBL/GenBank/DDBJ databases">
        <title>Oenococcus sicerae UCMA17102.</title>
        <authorList>
            <person name="Cousin F.J."/>
            <person name="Le Guellec R."/>
            <person name="Cretenet M."/>
        </authorList>
    </citation>
    <scope>NUCLEOTIDE SEQUENCE</scope>
    <source>
        <strain evidence="2">UCMA17102</strain>
    </source>
</reference>
<reference evidence="3 4" key="1">
    <citation type="journal article" date="2019" name="Syst. Appl. Microbiol.">
        <title>Oenococcus sicerae sp. nov., isolated from French cider.</title>
        <authorList>
            <person name="Cousin F.J."/>
            <person name="Le Guellec R."/>
            <person name="Chagnot C."/>
            <person name="Goux D."/>
            <person name="Dalmasso M."/>
            <person name="Laplace J.M."/>
            <person name="Cretenet M."/>
        </authorList>
    </citation>
    <scope>NUCLEOTIDE SEQUENCE [LARGE SCALE GENOMIC DNA]</scope>
    <source>
        <strain evidence="3 4">UCMA 15228</strain>
    </source>
</reference>
<keyword evidence="4" id="KW-1185">Reference proteome</keyword>
<protein>
    <submittedName>
        <fullName evidence="2">YibE/F family protein</fullName>
    </submittedName>
</protein>
<dbReference type="RefSeq" id="WP_128686348.1">
    <property type="nucleotide sequence ID" value="NZ_CP029684.2"/>
</dbReference>
<evidence type="ECO:0000313" key="5">
    <source>
        <dbReference type="Proteomes" id="UP001167919"/>
    </source>
</evidence>
<reference evidence="3" key="3">
    <citation type="submission" date="2020-01" db="EMBL/GenBank/DDBJ databases">
        <authorList>
            <person name="Cousin F.J."/>
            <person name="Le Guellec R."/>
            <person name="Cretenet M."/>
        </authorList>
    </citation>
    <scope>NUCLEOTIDE SEQUENCE</scope>
    <source>
        <strain evidence="3">UCMA 15228</strain>
    </source>
</reference>
<feature type="transmembrane region" description="Helical" evidence="1">
    <location>
        <begin position="116"/>
        <end position="142"/>
    </location>
</feature>
<dbReference type="EMBL" id="CP029684">
    <property type="protein sequence ID" value="QAS69874.1"/>
    <property type="molecule type" value="Genomic_DNA"/>
</dbReference>
<feature type="transmembrane region" description="Helical" evidence="1">
    <location>
        <begin position="216"/>
        <end position="235"/>
    </location>
</feature>
<keyword evidence="1" id="KW-0812">Transmembrane</keyword>
<evidence type="ECO:0000313" key="4">
    <source>
        <dbReference type="Proteomes" id="UP000286907"/>
    </source>
</evidence>
<dbReference type="Pfam" id="PF07907">
    <property type="entry name" value="YibE_F"/>
    <property type="match status" value="1"/>
</dbReference>
<evidence type="ECO:0000313" key="3">
    <source>
        <dbReference type="EMBL" id="QAS69874.1"/>
    </source>
</evidence>
<dbReference type="PANTHER" id="PTHR41771:SF1">
    <property type="entry name" value="MEMBRANE PROTEIN"/>
    <property type="match status" value="1"/>
</dbReference>
<name>A0AAJ1RB02_9LACO</name>
<feature type="transmembrane region" description="Helical" evidence="1">
    <location>
        <begin position="51"/>
        <end position="70"/>
    </location>
</feature>
<feature type="transmembrane region" description="Helical" evidence="1">
    <location>
        <begin position="76"/>
        <end position="95"/>
    </location>
</feature>
<organism evidence="2 5">
    <name type="scientific">Oenococcus sicerae</name>
    <dbReference type="NCBI Taxonomy" id="2203724"/>
    <lineage>
        <taxon>Bacteria</taxon>
        <taxon>Bacillati</taxon>
        <taxon>Bacillota</taxon>
        <taxon>Bacilli</taxon>
        <taxon>Lactobacillales</taxon>
        <taxon>Lactobacillaceae</taxon>
        <taxon>Oenococcus</taxon>
    </lineage>
</organism>
<evidence type="ECO:0000256" key="1">
    <source>
        <dbReference type="SAM" id="Phobius"/>
    </source>
</evidence>
<dbReference type="InterPro" id="IPR014564">
    <property type="entry name" value="UCP031503_TM"/>
</dbReference>
<sequence>MSTFLWLLLILFVLLLAVAGKQGMRAFFGLAINLAAIFLLIILINWEFNVYLVTILISFVILAVSIYLSADNPKVTNHAFASSLIVLAIITLLIIPINGIANVQGFSTESSEELEGLLLAVGLNFSNIAFIVTVIASLGAIAEASMAISADLNELIKSTPEISTASLYKQGIIIGSQIIGTALNTLFFGVLGENLSLAIFYIRLHYSFAQLINGKLVVAAILDLVIAMIGVLLTIPVTTLIVSRSHATEHKIKDN</sequence>
<accession>A0AAJ1RB02</accession>
<keyword evidence="1" id="KW-0472">Membrane</keyword>
<dbReference type="EMBL" id="SDWY01000002">
    <property type="protein sequence ID" value="MDN6900298.1"/>
    <property type="molecule type" value="Genomic_DNA"/>
</dbReference>
<gene>
    <name evidence="3" type="ORF">DLJ48_04720</name>
    <name evidence="2" type="ORF">EVC35_04655</name>
</gene>
<dbReference type="PANTHER" id="PTHR41771">
    <property type="entry name" value="MEMBRANE PROTEIN-RELATED"/>
    <property type="match status" value="1"/>
</dbReference>
<feature type="transmembrane region" description="Helical" evidence="1">
    <location>
        <begin position="186"/>
        <end position="204"/>
    </location>
</feature>